<dbReference type="PANTHER" id="PTHR35271:SF1">
    <property type="entry name" value="ABC TRANSPORTER, SUBSTRATE-BINDING LIPOPROTEIN"/>
    <property type="match status" value="1"/>
</dbReference>
<dbReference type="InterPro" id="IPR007487">
    <property type="entry name" value="ABC_transpt-TYRBP-like"/>
</dbReference>
<evidence type="ECO:0000313" key="1">
    <source>
        <dbReference type="EMBL" id="BAU88748.1"/>
    </source>
</evidence>
<evidence type="ECO:0008006" key="3">
    <source>
        <dbReference type="Google" id="ProtNLM"/>
    </source>
</evidence>
<dbReference type="Gene3D" id="3.40.50.2300">
    <property type="match status" value="2"/>
</dbReference>
<organism evidence="1 2">
    <name type="scientific">Methylorubrum populi</name>
    <dbReference type="NCBI Taxonomy" id="223967"/>
    <lineage>
        <taxon>Bacteria</taxon>
        <taxon>Pseudomonadati</taxon>
        <taxon>Pseudomonadota</taxon>
        <taxon>Alphaproteobacteria</taxon>
        <taxon>Hyphomicrobiales</taxon>
        <taxon>Methylobacteriaceae</taxon>
        <taxon>Methylorubrum</taxon>
    </lineage>
</organism>
<dbReference type="OrthoDB" id="1680494at2"/>
<dbReference type="EMBL" id="AP014809">
    <property type="protein sequence ID" value="BAU88748.1"/>
    <property type="molecule type" value="Genomic_DNA"/>
</dbReference>
<name>A0A169QDS6_9HYPH</name>
<accession>A0A169QDS6</accession>
<dbReference type="PANTHER" id="PTHR35271">
    <property type="entry name" value="ABC TRANSPORTER, SUBSTRATE-BINDING LIPOPROTEIN-RELATED"/>
    <property type="match status" value="1"/>
</dbReference>
<dbReference type="CDD" id="cd06325">
    <property type="entry name" value="PBP1_ABC_unchar_transporter"/>
    <property type="match status" value="1"/>
</dbReference>
<dbReference type="AlphaFoldDB" id="A0A169QDS6"/>
<dbReference type="Pfam" id="PF04392">
    <property type="entry name" value="ABC_sub_bind"/>
    <property type="match status" value="1"/>
</dbReference>
<reference evidence="1 2" key="1">
    <citation type="journal article" date="2016" name="Genome Announc.">
        <title>Complete Genome Sequence of Methylobacterium populi P-1M, Isolated from Pink-Pigmented Household Biofilm.</title>
        <authorList>
            <person name="Morohoshi T."/>
            <person name="Ikeda T."/>
        </authorList>
    </citation>
    <scope>NUCLEOTIDE SEQUENCE [LARGE SCALE GENOMIC DNA]</scope>
    <source>
        <strain evidence="1 2">P-1M</strain>
    </source>
</reference>
<gene>
    <name evidence="1" type="ORF">MPPM_0143</name>
</gene>
<dbReference type="RefSeq" id="WP_096482955.1">
    <property type="nucleotide sequence ID" value="NZ_AP014809.1"/>
</dbReference>
<evidence type="ECO:0000313" key="2">
    <source>
        <dbReference type="Proteomes" id="UP000218288"/>
    </source>
</evidence>
<protein>
    <recommendedName>
        <fullName evidence="3">ABC transporter substrate-binding protein</fullName>
    </recommendedName>
</protein>
<proteinExistence type="predicted"/>
<sequence>MRRRDALAGIGAAAATWPAMVHAEGTTRRIGVLMSYREGDDEGRSRLTAFRDSLREAGWVESRNLSLDVRWLAGDSERAAREARALVAQAPDVVLVNGTPGLAALRTLTRTIPIVFVVVTNPVGAGFVESLARPGGNITGFSSFEPEIGGKWLESLKAMTPQLTRVGVLHDPEAAGFLTLLRGTEAAAGRLALHVQLIHARNPAEIQTGIEGFASGGGGALVVLPNPINSVERRSIFALAERHLLPAIYPFAFHARDGGLAAYGFDALELFRRAGPYVARILAGEKPGNLPVQAPTKHGLVLNLNAARAIKLEIPPTFLARADEVIE</sequence>
<dbReference type="Proteomes" id="UP000218288">
    <property type="component" value="Chromosome"/>
</dbReference>